<evidence type="ECO:0000256" key="2">
    <source>
        <dbReference type="ARBA" id="ARBA00006275"/>
    </source>
</evidence>
<evidence type="ECO:0000256" key="1">
    <source>
        <dbReference type="ARBA" id="ARBA00004442"/>
    </source>
</evidence>
<dbReference type="Proteomes" id="UP000279860">
    <property type="component" value="Unassembled WGS sequence"/>
</dbReference>
<keyword evidence="5" id="KW-0998">Cell outer membrane</keyword>
<protein>
    <submittedName>
        <fullName evidence="8">RagB/SusD family nutrient uptake outer membrane protein</fullName>
    </submittedName>
</protein>
<evidence type="ECO:0000256" key="4">
    <source>
        <dbReference type="ARBA" id="ARBA00023136"/>
    </source>
</evidence>
<dbReference type="CDD" id="cd08977">
    <property type="entry name" value="SusD"/>
    <property type="match status" value="1"/>
</dbReference>
<name>A0A3P1YSH0_TANFO</name>
<reference evidence="8 9" key="1">
    <citation type="submission" date="2018-11" db="EMBL/GenBank/DDBJ databases">
        <title>Genomes From Bacteria Associated with the Canine Oral Cavity: a Test Case for Automated Genome-Based Taxonomic Assignment.</title>
        <authorList>
            <person name="Coil D.A."/>
            <person name="Jospin G."/>
            <person name="Darling A.E."/>
            <person name="Wallis C."/>
            <person name="Davis I.J."/>
            <person name="Harris S."/>
            <person name="Eisen J.A."/>
            <person name="Holcombe L.J."/>
            <person name="O'Flynn C."/>
        </authorList>
    </citation>
    <scope>NUCLEOTIDE SEQUENCE [LARGE SCALE GENOMIC DNA]</scope>
    <source>
        <strain evidence="8 9">OH1426_COT-023</strain>
    </source>
</reference>
<dbReference type="GO" id="GO:0009279">
    <property type="term" value="C:cell outer membrane"/>
    <property type="evidence" value="ECO:0007669"/>
    <property type="project" value="UniProtKB-SubCell"/>
</dbReference>
<evidence type="ECO:0000259" key="6">
    <source>
        <dbReference type="Pfam" id="PF07980"/>
    </source>
</evidence>
<evidence type="ECO:0000313" key="8">
    <source>
        <dbReference type="EMBL" id="RRD73020.1"/>
    </source>
</evidence>
<feature type="domain" description="RagB/SusD" evidence="6">
    <location>
        <begin position="260"/>
        <end position="516"/>
    </location>
</feature>
<feature type="domain" description="SusD-like N-terminal" evidence="7">
    <location>
        <begin position="28"/>
        <end position="217"/>
    </location>
</feature>
<dbReference type="Gene3D" id="1.25.40.390">
    <property type="match status" value="1"/>
</dbReference>
<dbReference type="SUPFAM" id="SSF48452">
    <property type="entry name" value="TPR-like"/>
    <property type="match status" value="1"/>
</dbReference>
<dbReference type="Pfam" id="PF14322">
    <property type="entry name" value="SusD-like_3"/>
    <property type="match status" value="1"/>
</dbReference>
<dbReference type="InterPro" id="IPR033985">
    <property type="entry name" value="SusD-like_N"/>
</dbReference>
<evidence type="ECO:0000256" key="5">
    <source>
        <dbReference type="ARBA" id="ARBA00023237"/>
    </source>
</evidence>
<keyword evidence="3" id="KW-0732">Signal</keyword>
<comment type="similarity">
    <text evidence="2">Belongs to the SusD family.</text>
</comment>
<dbReference type="AlphaFoldDB" id="A0A3P1YSH0"/>
<evidence type="ECO:0000256" key="3">
    <source>
        <dbReference type="ARBA" id="ARBA00022729"/>
    </source>
</evidence>
<dbReference type="EMBL" id="RQYN01000041">
    <property type="protein sequence ID" value="RRD73020.1"/>
    <property type="molecule type" value="Genomic_DNA"/>
</dbReference>
<evidence type="ECO:0000259" key="7">
    <source>
        <dbReference type="Pfam" id="PF14322"/>
    </source>
</evidence>
<dbReference type="InterPro" id="IPR012944">
    <property type="entry name" value="SusD_RagB_dom"/>
</dbReference>
<comment type="subcellular location">
    <subcellularLocation>
        <location evidence="1">Cell outer membrane</location>
    </subcellularLocation>
</comment>
<evidence type="ECO:0000313" key="9">
    <source>
        <dbReference type="Proteomes" id="UP000279860"/>
    </source>
</evidence>
<dbReference type="InterPro" id="IPR011990">
    <property type="entry name" value="TPR-like_helical_dom_sf"/>
</dbReference>
<keyword evidence="4" id="KW-0472">Membrane</keyword>
<dbReference type="Pfam" id="PF07980">
    <property type="entry name" value="SusD_RagB"/>
    <property type="match status" value="1"/>
</dbReference>
<gene>
    <name evidence="8" type="ORF">EII41_10065</name>
</gene>
<dbReference type="PROSITE" id="PS51257">
    <property type="entry name" value="PROKAR_LIPOPROTEIN"/>
    <property type="match status" value="1"/>
</dbReference>
<proteinExistence type="inferred from homology"/>
<organism evidence="8 9">
    <name type="scientific">Tannerella forsythia</name>
    <name type="common">Bacteroides forsythus</name>
    <dbReference type="NCBI Taxonomy" id="28112"/>
    <lineage>
        <taxon>Bacteria</taxon>
        <taxon>Pseudomonadati</taxon>
        <taxon>Bacteroidota</taxon>
        <taxon>Bacteroidia</taxon>
        <taxon>Bacteroidales</taxon>
        <taxon>Tannerellaceae</taxon>
        <taxon>Tannerella</taxon>
    </lineage>
</organism>
<sequence length="516" mass="59089">MKKIHINYKSISLALCLTLGWSACNDSFLERAPRDAQSDASFWKTEEDATKFLIGTFRYLVQTENHTIMTDCYTDNAIPVHVFAEQGALSAGTATASNAHFLQLWNDAYSGIRRCLIYKENIDKVTMSADVKQSLTGEIKFLEAFFYTTLVKYMGGVPILDHPLQLNEAVPERKTEKEVYAYISRLLDEAAAVLPISRDKSAYGRPTKGAALALKARTAYYFHDYAAAEKASKEVIDLKTYKLYDSYESLFLPEHENNAEVIFDRQYMEKAPDRNLGSLIDQFFAPIVMGGWEALSPTQDLVDAYPCTDGKSIKESPLYNPEKPFENRDPRLSASILWDGQEIVDKKYVAEKKDGHSRTGYTMRKYINPKNDGQNEYGWTNFIFIRYAEVLLTYAEARNEQLGTPDEAVYDAVNKVRQRVKLPTLPNGLTKDQMREAIRLERRLEFTFEGMYLFDTRSWKTTEIAVTKPVYGKRSTDKKPILIEKRKFNPERDYLWAIPLSEIDLSRGTLKQNPGY</sequence>
<comment type="caution">
    <text evidence="8">The sequence shown here is derived from an EMBL/GenBank/DDBJ whole genome shotgun (WGS) entry which is preliminary data.</text>
</comment>
<accession>A0A3P1YSH0</accession>